<evidence type="ECO:0000256" key="10">
    <source>
        <dbReference type="ARBA" id="ARBA00022989"/>
    </source>
</evidence>
<evidence type="ECO:0000256" key="2">
    <source>
        <dbReference type="ARBA" id="ARBA00004141"/>
    </source>
</evidence>
<organism evidence="15 16">
    <name type="scientific">Coemansia brasiliensis</name>
    <dbReference type="NCBI Taxonomy" id="2650707"/>
    <lineage>
        <taxon>Eukaryota</taxon>
        <taxon>Fungi</taxon>
        <taxon>Fungi incertae sedis</taxon>
        <taxon>Zoopagomycota</taxon>
        <taxon>Kickxellomycotina</taxon>
        <taxon>Kickxellomycetes</taxon>
        <taxon>Kickxellales</taxon>
        <taxon>Kickxellaceae</taxon>
        <taxon>Coemansia</taxon>
    </lineage>
</organism>
<dbReference type="SMART" id="SM00184">
    <property type="entry name" value="RING"/>
    <property type="match status" value="1"/>
</dbReference>
<keyword evidence="11" id="KW-0472">Membrane</keyword>
<dbReference type="CDD" id="cd16454">
    <property type="entry name" value="RING-H2_PA-TM-RING"/>
    <property type="match status" value="1"/>
</dbReference>
<evidence type="ECO:0000256" key="4">
    <source>
        <dbReference type="ARBA" id="ARBA00022679"/>
    </source>
</evidence>
<feature type="region of interest" description="Disordered" evidence="13">
    <location>
        <begin position="29"/>
        <end position="58"/>
    </location>
</feature>
<dbReference type="Pfam" id="PF13639">
    <property type="entry name" value="zf-RING_2"/>
    <property type="match status" value="1"/>
</dbReference>
<comment type="catalytic activity">
    <reaction evidence="1">
        <text>S-ubiquitinyl-[E2 ubiquitin-conjugating enzyme]-L-cysteine + [acceptor protein]-L-lysine = [E2 ubiquitin-conjugating enzyme]-L-cysteine + N(6)-ubiquitinyl-[acceptor protein]-L-lysine.</text>
        <dbReference type="EC" id="2.3.2.27"/>
    </reaction>
</comment>
<dbReference type="InterPro" id="IPR001841">
    <property type="entry name" value="Znf_RING"/>
</dbReference>
<dbReference type="Proteomes" id="UP001139887">
    <property type="component" value="Unassembled WGS sequence"/>
</dbReference>
<dbReference type="Gene3D" id="3.30.40.10">
    <property type="entry name" value="Zinc/RING finger domain, C3HC4 (zinc finger)"/>
    <property type="match status" value="1"/>
</dbReference>
<dbReference type="AlphaFoldDB" id="A0A9W8I4J7"/>
<evidence type="ECO:0000259" key="14">
    <source>
        <dbReference type="PROSITE" id="PS50089"/>
    </source>
</evidence>
<evidence type="ECO:0000313" key="15">
    <source>
        <dbReference type="EMBL" id="KAJ2845964.1"/>
    </source>
</evidence>
<dbReference type="OrthoDB" id="8062037at2759"/>
<accession>A0A9W8I4J7</accession>
<evidence type="ECO:0000256" key="9">
    <source>
        <dbReference type="ARBA" id="ARBA00022833"/>
    </source>
</evidence>
<feature type="domain" description="RING-type" evidence="14">
    <location>
        <begin position="132"/>
        <end position="173"/>
    </location>
</feature>
<evidence type="ECO:0000256" key="5">
    <source>
        <dbReference type="ARBA" id="ARBA00022692"/>
    </source>
</evidence>
<dbReference type="SUPFAM" id="SSF57850">
    <property type="entry name" value="RING/U-box"/>
    <property type="match status" value="1"/>
</dbReference>
<evidence type="ECO:0000256" key="12">
    <source>
        <dbReference type="PROSITE-ProRule" id="PRU00175"/>
    </source>
</evidence>
<dbReference type="EMBL" id="JANBUW010000659">
    <property type="protein sequence ID" value="KAJ2845964.1"/>
    <property type="molecule type" value="Genomic_DNA"/>
</dbReference>
<dbReference type="GO" id="GO:0008270">
    <property type="term" value="F:zinc ion binding"/>
    <property type="evidence" value="ECO:0007669"/>
    <property type="project" value="UniProtKB-KW"/>
</dbReference>
<evidence type="ECO:0000256" key="3">
    <source>
        <dbReference type="ARBA" id="ARBA00012483"/>
    </source>
</evidence>
<keyword evidence="16" id="KW-1185">Reference proteome</keyword>
<name>A0A9W8I4J7_9FUNG</name>
<evidence type="ECO:0000313" key="16">
    <source>
        <dbReference type="Proteomes" id="UP001139887"/>
    </source>
</evidence>
<dbReference type="PANTHER" id="PTHR45977">
    <property type="entry name" value="TARGET OF ERK KINASE MPK-1"/>
    <property type="match status" value="1"/>
</dbReference>
<keyword evidence="6" id="KW-0479">Metal-binding</keyword>
<keyword evidence="7 12" id="KW-0863">Zinc-finger</keyword>
<gene>
    <name evidence="15" type="ORF">IWW36_004568</name>
</gene>
<evidence type="ECO:0000256" key="13">
    <source>
        <dbReference type="SAM" id="MobiDB-lite"/>
    </source>
</evidence>
<keyword evidence="5" id="KW-0812">Transmembrane</keyword>
<evidence type="ECO:0000256" key="7">
    <source>
        <dbReference type="ARBA" id="ARBA00022771"/>
    </source>
</evidence>
<keyword evidence="10" id="KW-1133">Transmembrane helix</keyword>
<comment type="subcellular location">
    <subcellularLocation>
        <location evidence="2">Membrane</location>
        <topology evidence="2">Multi-pass membrane protein</topology>
    </subcellularLocation>
</comment>
<evidence type="ECO:0000256" key="8">
    <source>
        <dbReference type="ARBA" id="ARBA00022786"/>
    </source>
</evidence>
<dbReference type="InterPro" id="IPR013083">
    <property type="entry name" value="Znf_RING/FYVE/PHD"/>
</dbReference>
<keyword evidence="9" id="KW-0862">Zinc</keyword>
<sequence>MRYRKEKGAGPGQIAQIPLVQYTSTRMPAHISSLSSPPSLHGDRHSTHRQSTESLRMHPEALQSSVSLHEGNNERRRRHGLSRIQILSPFARIAHRLTRSKRQREAEEEMYKKQLEKPLSGFTPCDPEDCMCAICLCDYEDGDVLRLLACQHHMHQACVDEWLHISRTCPLCKQSIINREPISKNSDPNPVHRASVADAAQSCIDIPNSLQQPAVPAPIHH</sequence>
<dbReference type="GO" id="GO:0061630">
    <property type="term" value="F:ubiquitin protein ligase activity"/>
    <property type="evidence" value="ECO:0007669"/>
    <property type="project" value="UniProtKB-EC"/>
</dbReference>
<evidence type="ECO:0000256" key="11">
    <source>
        <dbReference type="ARBA" id="ARBA00023136"/>
    </source>
</evidence>
<reference evidence="15" key="1">
    <citation type="submission" date="2022-07" db="EMBL/GenBank/DDBJ databases">
        <title>Phylogenomic reconstructions and comparative analyses of Kickxellomycotina fungi.</title>
        <authorList>
            <person name="Reynolds N.K."/>
            <person name="Stajich J.E."/>
            <person name="Barry K."/>
            <person name="Grigoriev I.V."/>
            <person name="Crous P."/>
            <person name="Smith M.E."/>
        </authorList>
    </citation>
    <scope>NUCLEOTIDE SEQUENCE</scope>
    <source>
        <strain evidence="15">NRRL 1566</strain>
    </source>
</reference>
<dbReference type="PROSITE" id="PS50089">
    <property type="entry name" value="ZF_RING_2"/>
    <property type="match status" value="1"/>
</dbReference>
<proteinExistence type="predicted"/>
<comment type="caution">
    <text evidence="15">The sequence shown here is derived from an EMBL/GenBank/DDBJ whole genome shotgun (WGS) entry which is preliminary data.</text>
</comment>
<evidence type="ECO:0000256" key="1">
    <source>
        <dbReference type="ARBA" id="ARBA00000900"/>
    </source>
</evidence>
<keyword evidence="4" id="KW-0808">Transferase</keyword>
<protein>
    <recommendedName>
        <fullName evidence="3">RING-type E3 ubiquitin transferase</fullName>
        <ecNumber evidence="3">2.3.2.27</ecNumber>
    </recommendedName>
</protein>
<dbReference type="EC" id="2.3.2.27" evidence="3"/>
<evidence type="ECO:0000256" key="6">
    <source>
        <dbReference type="ARBA" id="ARBA00022723"/>
    </source>
</evidence>
<dbReference type="GO" id="GO:0016020">
    <property type="term" value="C:membrane"/>
    <property type="evidence" value="ECO:0007669"/>
    <property type="project" value="UniProtKB-SubCell"/>
</dbReference>
<keyword evidence="8" id="KW-0833">Ubl conjugation pathway</keyword>